<evidence type="ECO:0000313" key="2">
    <source>
        <dbReference type="EMBL" id="PWJ80598.1"/>
    </source>
</evidence>
<name>A0A316C161_PSESE</name>
<comment type="caution">
    <text evidence="2">The sequence shown here is derived from an EMBL/GenBank/DDBJ whole genome shotgun (WGS) entry which is preliminary data.</text>
</comment>
<reference evidence="2 3" key="1">
    <citation type="submission" date="2018-05" db="EMBL/GenBank/DDBJ databases">
        <title>Genomic Encyclopedia of Type Strains, Phase IV (KMG-IV): sequencing the most valuable type-strain genomes for metagenomic binning, comparative biology and taxonomic classification.</title>
        <authorList>
            <person name="Goeker M."/>
        </authorList>
    </citation>
    <scope>NUCLEOTIDE SEQUENCE [LARGE SCALE GENOMIC DNA]</scope>
    <source>
        <strain evidence="2 3">DSM 6986</strain>
    </source>
</reference>
<protein>
    <submittedName>
        <fullName evidence="2">Uncharacterized protein</fullName>
    </submittedName>
</protein>
<dbReference type="AlphaFoldDB" id="A0A316C161"/>
<evidence type="ECO:0000256" key="1">
    <source>
        <dbReference type="SAM" id="SignalP"/>
    </source>
</evidence>
<proteinExistence type="predicted"/>
<organism evidence="2 3">
    <name type="scientific">Pseudaminobacter salicylatoxidans</name>
    <dbReference type="NCBI Taxonomy" id="93369"/>
    <lineage>
        <taxon>Bacteria</taxon>
        <taxon>Pseudomonadati</taxon>
        <taxon>Pseudomonadota</taxon>
        <taxon>Alphaproteobacteria</taxon>
        <taxon>Hyphomicrobiales</taxon>
        <taxon>Phyllobacteriaceae</taxon>
        <taxon>Pseudaminobacter</taxon>
    </lineage>
</organism>
<gene>
    <name evidence="2" type="ORF">C7441_112140</name>
</gene>
<keyword evidence="3" id="KW-1185">Reference proteome</keyword>
<dbReference type="PROSITE" id="PS51257">
    <property type="entry name" value="PROKAR_LIPOPROTEIN"/>
    <property type="match status" value="1"/>
</dbReference>
<dbReference type="OrthoDB" id="8381712at2"/>
<dbReference type="Proteomes" id="UP000245396">
    <property type="component" value="Unassembled WGS sequence"/>
</dbReference>
<evidence type="ECO:0000313" key="3">
    <source>
        <dbReference type="Proteomes" id="UP000245396"/>
    </source>
</evidence>
<dbReference type="RefSeq" id="WP_146201510.1">
    <property type="nucleotide sequence ID" value="NZ_QGGG01000012.1"/>
</dbReference>
<dbReference type="EMBL" id="QGGG01000012">
    <property type="protein sequence ID" value="PWJ80598.1"/>
    <property type="molecule type" value="Genomic_DNA"/>
</dbReference>
<accession>A0A316C161</accession>
<feature type="chain" id="PRO_5016243883" evidence="1">
    <location>
        <begin position="20"/>
        <end position="183"/>
    </location>
</feature>
<keyword evidence="1" id="KW-0732">Signal</keyword>
<feature type="signal peptide" evidence="1">
    <location>
        <begin position="1"/>
        <end position="19"/>
    </location>
</feature>
<sequence length="183" mass="19724">MRPRICGPALFIIVAGCVAAPPPPTSSAQITAKYGGTETIEDGFKIARYPDGSAHVSPRLTGYGWSIDCRVDAMTDKRDCNISSKTGGPFVYYGSAASPQSVCIMGHDFPGRHGMIRVDSDAPIQTDNEGCVAAASILPQMKTGSSMTTRRYEWPYDYTRDETISLDGFAKAIEVVHLIRGGR</sequence>